<comment type="caution">
    <text evidence="1">The sequence shown here is derived from an EMBL/GenBank/DDBJ whole genome shotgun (WGS) entry which is preliminary data.</text>
</comment>
<dbReference type="Proteomes" id="UP001054945">
    <property type="component" value="Unassembled WGS sequence"/>
</dbReference>
<dbReference type="EMBL" id="BPLR01007976">
    <property type="protein sequence ID" value="GIY21169.1"/>
    <property type="molecule type" value="Genomic_DNA"/>
</dbReference>
<evidence type="ECO:0000313" key="2">
    <source>
        <dbReference type="Proteomes" id="UP001054945"/>
    </source>
</evidence>
<protein>
    <submittedName>
        <fullName evidence="1">Uncharacterized protein</fullName>
    </submittedName>
</protein>
<dbReference type="AlphaFoldDB" id="A0AAV4RGQ5"/>
<gene>
    <name evidence="1" type="ORF">CEXT_164391</name>
</gene>
<evidence type="ECO:0000313" key="1">
    <source>
        <dbReference type="EMBL" id="GIY21169.1"/>
    </source>
</evidence>
<organism evidence="1 2">
    <name type="scientific">Caerostris extrusa</name>
    <name type="common">Bark spider</name>
    <name type="synonym">Caerostris bankana</name>
    <dbReference type="NCBI Taxonomy" id="172846"/>
    <lineage>
        <taxon>Eukaryota</taxon>
        <taxon>Metazoa</taxon>
        <taxon>Ecdysozoa</taxon>
        <taxon>Arthropoda</taxon>
        <taxon>Chelicerata</taxon>
        <taxon>Arachnida</taxon>
        <taxon>Araneae</taxon>
        <taxon>Araneomorphae</taxon>
        <taxon>Entelegynae</taxon>
        <taxon>Araneoidea</taxon>
        <taxon>Araneidae</taxon>
        <taxon>Caerostris</taxon>
    </lineage>
</organism>
<sequence length="102" mass="11155">MVKPHNFLGGPSTSVDNWPYAWRKEGRHPGESHGALPAGLCRRSSSARGYCPLGPQLLTPSKLGARPQFCPFATPFVGRIGFKVLELKCIRVPTICQSLCTF</sequence>
<keyword evidence="2" id="KW-1185">Reference proteome</keyword>
<proteinExistence type="predicted"/>
<name>A0AAV4RGQ5_CAEEX</name>
<reference evidence="1 2" key="1">
    <citation type="submission" date="2021-06" db="EMBL/GenBank/DDBJ databases">
        <title>Caerostris extrusa draft genome.</title>
        <authorList>
            <person name="Kono N."/>
            <person name="Arakawa K."/>
        </authorList>
    </citation>
    <scope>NUCLEOTIDE SEQUENCE [LARGE SCALE GENOMIC DNA]</scope>
</reference>
<accession>A0AAV4RGQ5</accession>